<reference evidence="1" key="1">
    <citation type="submission" date="2022-07" db="EMBL/GenBank/DDBJ databases">
        <title>Phylogenomic reconstructions and comparative analyses of Kickxellomycotina fungi.</title>
        <authorList>
            <person name="Reynolds N.K."/>
            <person name="Stajich J.E."/>
            <person name="Barry K."/>
            <person name="Grigoriev I.V."/>
            <person name="Crous P."/>
            <person name="Smith M.E."/>
        </authorList>
    </citation>
    <scope>NUCLEOTIDE SEQUENCE</scope>
    <source>
        <strain evidence="1">NRRL 5244</strain>
    </source>
</reference>
<organism evidence="1 2">
    <name type="scientific">Linderina macrospora</name>
    <dbReference type="NCBI Taxonomy" id="4868"/>
    <lineage>
        <taxon>Eukaryota</taxon>
        <taxon>Fungi</taxon>
        <taxon>Fungi incertae sedis</taxon>
        <taxon>Zoopagomycota</taxon>
        <taxon>Kickxellomycotina</taxon>
        <taxon>Kickxellomycetes</taxon>
        <taxon>Kickxellales</taxon>
        <taxon>Kickxellaceae</taxon>
        <taxon>Linderina</taxon>
    </lineage>
</organism>
<sequence>MNKEYTVISDHSTESGLVATPIDSISTTVQEMRTNFANGIMRDMEFRKQQLKALLRGLHEHEQFLLHAAIVDFGRSPLDSEFFDLAPVEFAIGQALA</sequence>
<protein>
    <submittedName>
        <fullName evidence="1">Uncharacterized protein</fullName>
    </submittedName>
</protein>
<evidence type="ECO:0000313" key="2">
    <source>
        <dbReference type="Proteomes" id="UP001150603"/>
    </source>
</evidence>
<dbReference type="EMBL" id="JANBPW010004435">
    <property type="protein sequence ID" value="KAJ1934939.1"/>
    <property type="molecule type" value="Genomic_DNA"/>
</dbReference>
<gene>
    <name evidence="1" type="ORF">FBU59_005531</name>
</gene>
<proteinExistence type="predicted"/>
<evidence type="ECO:0000313" key="1">
    <source>
        <dbReference type="EMBL" id="KAJ1934939.1"/>
    </source>
</evidence>
<dbReference type="Proteomes" id="UP001150603">
    <property type="component" value="Unassembled WGS sequence"/>
</dbReference>
<accession>A0ACC1J2C6</accession>
<keyword evidence="2" id="KW-1185">Reference proteome</keyword>
<feature type="non-terminal residue" evidence="1">
    <location>
        <position position="97"/>
    </location>
</feature>
<comment type="caution">
    <text evidence="1">The sequence shown here is derived from an EMBL/GenBank/DDBJ whole genome shotgun (WGS) entry which is preliminary data.</text>
</comment>
<name>A0ACC1J2C6_9FUNG</name>